<organism evidence="2 3">
    <name type="scientific">Cellulomonas terrae</name>
    <dbReference type="NCBI Taxonomy" id="311234"/>
    <lineage>
        <taxon>Bacteria</taxon>
        <taxon>Bacillati</taxon>
        <taxon>Actinomycetota</taxon>
        <taxon>Actinomycetes</taxon>
        <taxon>Micrococcales</taxon>
        <taxon>Cellulomonadaceae</taxon>
        <taxon>Cellulomonas</taxon>
    </lineage>
</organism>
<dbReference type="AlphaFoldDB" id="A0A511JLW5"/>
<reference evidence="2 3" key="1">
    <citation type="submission" date="2019-07" db="EMBL/GenBank/DDBJ databases">
        <title>Whole genome shotgun sequence of Cellulomonas terrae NBRC 100819.</title>
        <authorList>
            <person name="Hosoyama A."/>
            <person name="Uohara A."/>
            <person name="Ohji S."/>
            <person name="Ichikawa N."/>
        </authorList>
    </citation>
    <scope>NUCLEOTIDE SEQUENCE [LARGE SCALE GENOMIC DNA]</scope>
    <source>
        <strain evidence="2 3">NBRC 100819</strain>
    </source>
</reference>
<keyword evidence="3" id="KW-1185">Reference proteome</keyword>
<feature type="domain" description="Allene oxide cyclase barrel-like" evidence="1">
    <location>
        <begin position="81"/>
        <end position="175"/>
    </location>
</feature>
<dbReference type="InterPro" id="IPR044859">
    <property type="entry name" value="Allene_oxi_cyc_Dirigent"/>
</dbReference>
<evidence type="ECO:0000259" key="1">
    <source>
        <dbReference type="Pfam" id="PF18678"/>
    </source>
</evidence>
<protein>
    <recommendedName>
        <fullName evidence="1">Allene oxide cyclase barrel-like domain-containing protein</fullName>
    </recommendedName>
</protein>
<sequence length="187" mass="19206">MSRGSFRRESGVVMRKPIVAAVVAALGILTLSAASPAGDAVDRSHGRSRVLAFDVQFTGFFLLDFGPDGVREVTSITDPQLSPSRGDQIVFEDTLLRDGVQVGAGGGACTVTAVVPADPPIALSCQVSYQLAGGQIVAQGRASNAAVKTLAVVGGTGAYVGAHGELVLTELGNAENTGTLRITLERR</sequence>
<gene>
    <name evidence="2" type="ORF">CTE05_25380</name>
</gene>
<dbReference type="InterPro" id="IPR041013">
    <property type="entry name" value="AOC-like"/>
</dbReference>
<dbReference type="EMBL" id="BJWH01000013">
    <property type="protein sequence ID" value="GEL98991.1"/>
    <property type="molecule type" value="Genomic_DNA"/>
</dbReference>
<dbReference type="Proteomes" id="UP000321049">
    <property type="component" value="Unassembled WGS sequence"/>
</dbReference>
<accession>A0A511JLW5</accession>
<proteinExistence type="predicted"/>
<comment type="caution">
    <text evidence="2">The sequence shown here is derived from an EMBL/GenBank/DDBJ whole genome shotgun (WGS) entry which is preliminary data.</text>
</comment>
<dbReference type="GO" id="GO:0046423">
    <property type="term" value="F:allene-oxide cyclase activity"/>
    <property type="evidence" value="ECO:0007669"/>
    <property type="project" value="InterPro"/>
</dbReference>
<dbReference type="GO" id="GO:0017000">
    <property type="term" value="P:antibiotic biosynthetic process"/>
    <property type="evidence" value="ECO:0007669"/>
    <property type="project" value="InterPro"/>
</dbReference>
<evidence type="ECO:0000313" key="3">
    <source>
        <dbReference type="Proteomes" id="UP000321049"/>
    </source>
</evidence>
<dbReference type="Pfam" id="PF18678">
    <property type="entry name" value="AOC_like"/>
    <property type="match status" value="1"/>
</dbReference>
<dbReference type="SUPFAM" id="SSF141493">
    <property type="entry name" value="Allene oxide cyclase-like"/>
    <property type="match status" value="1"/>
</dbReference>
<evidence type="ECO:0000313" key="2">
    <source>
        <dbReference type="EMBL" id="GEL98991.1"/>
    </source>
</evidence>
<name>A0A511JLW5_9CELL</name>
<dbReference type="InterPro" id="IPR034871">
    <property type="entry name" value="Allene_oxi_cyc_sf"/>
</dbReference>
<dbReference type="GO" id="GO:0009695">
    <property type="term" value="P:jasmonic acid biosynthetic process"/>
    <property type="evidence" value="ECO:0007669"/>
    <property type="project" value="InterPro"/>
</dbReference>
<dbReference type="Gene3D" id="2.40.480.10">
    <property type="entry name" value="Allene oxide cyclase-like"/>
    <property type="match status" value="1"/>
</dbReference>